<sequence length="288" mass="33343">MIKECQTIIVETPKRDLLEIEKSLITTYKKELFKPFVKTINEYDLIAPGDKIAVGISGGKDSLVLAKLFQELQKHNKIPFEVVFLSMDPGFRDVNRELLETNCKYLNIDLEIRNSQIFEVVGKIAKQNPCYMCARMRRGFLYNAAKELGCNKLALGHHFDDVIETTLLNMFYGGQFKTMVPKIQSDNFEGIELIRPMMQVKERDIIRWIKYSGIQSMNCGCTVVAEKTSSKRREIKELIESLRKIHPDIDQSIYTSATNVNLDAILGYNKNNEKIHFNQMYKEREKKI</sequence>
<dbReference type="RefSeq" id="WP_176239500.1">
    <property type="nucleotide sequence ID" value="NZ_AP024412.1"/>
</dbReference>
<gene>
    <name evidence="3" type="ORF">MPAN_017510</name>
</gene>
<reference evidence="3" key="1">
    <citation type="submission" date="2021-01" db="EMBL/GenBank/DDBJ databases">
        <title>Draft genome sequence of Acholeplasmataceae bacterium strain Mahy22.</title>
        <authorList>
            <person name="Watanabe M."/>
            <person name="Kojima H."/>
            <person name="Fukui M."/>
        </authorList>
    </citation>
    <scope>NUCLEOTIDE SEQUENCE</scope>
    <source>
        <strain evidence="3">Mahy22</strain>
    </source>
</reference>
<dbReference type="Proteomes" id="UP000620133">
    <property type="component" value="Chromosome"/>
</dbReference>
<dbReference type="CDD" id="cd24138">
    <property type="entry name" value="TtcA-like"/>
    <property type="match status" value="1"/>
</dbReference>
<dbReference type="GO" id="GO:0016740">
    <property type="term" value="F:transferase activity"/>
    <property type="evidence" value="ECO:0007669"/>
    <property type="project" value="UniProtKB-KW"/>
</dbReference>
<dbReference type="InterPro" id="IPR035107">
    <property type="entry name" value="tRNA_thiolation_TtcA_Ctu1"/>
</dbReference>
<protein>
    <submittedName>
        <fullName evidence="3">PP-loop family protein</fullName>
    </submittedName>
</protein>
<keyword evidence="1" id="KW-0808">Transferase</keyword>
<dbReference type="InterPro" id="IPR011063">
    <property type="entry name" value="TilS/TtcA_N"/>
</dbReference>
<dbReference type="Pfam" id="PF01171">
    <property type="entry name" value="ATP_bind_3"/>
    <property type="match status" value="1"/>
</dbReference>
<dbReference type="PIRSF" id="PIRSF004976">
    <property type="entry name" value="ATPase_YdaO"/>
    <property type="match status" value="1"/>
</dbReference>
<dbReference type="GO" id="GO:0008033">
    <property type="term" value="P:tRNA processing"/>
    <property type="evidence" value="ECO:0007669"/>
    <property type="project" value="InterPro"/>
</dbReference>
<dbReference type="PANTHER" id="PTHR43686">
    <property type="entry name" value="SULFURTRANSFERASE-RELATED"/>
    <property type="match status" value="1"/>
</dbReference>
<dbReference type="AlphaFoldDB" id="A0A7U9THX8"/>
<proteinExistence type="predicted"/>
<dbReference type="PANTHER" id="PTHR43686:SF1">
    <property type="entry name" value="AMINOTRAN_5 DOMAIN-CONTAINING PROTEIN"/>
    <property type="match status" value="1"/>
</dbReference>
<accession>A0A7U9THX8</accession>
<dbReference type="SUPFAM" id="SSF52402">
    <property type="entry name" value="Adenine nucleotide alpha hydrolases-like"/>
    <property type="match status" value="1"/>
</dbReference>
<evidence type="ECO:0000313" key="3">
    <source>
        <dbReference type="EMBL" id="BCR36858.1"/>
    </source>
</evidence>
<evidence type="ECO:0000313" key="4">
    <source>
        <dbReference type="Proteomes" id="UP000620133"/>
    </source>
</evidence>
<dbReference type="EMBL" id="AP024412">
    <property type="protein sequence ID" value="BCR36858.1"/>
    <property type="molecule type" value="Genomic_DNA"/>
</dbReference>
<organism evidence="3 4">
    <name type="scientific">Mariniplasma anaerobium</name>
    <dbReference type="NCBI Taxonomy" id="2735436"/>
    <lineage>
        <taxon>Bacteria</taxon>
        <taxon>Bacillati</taxon>
        <taxon>Mycoplasmatota</taxon>
        <taxon>Mollicutes</taxon>
        <taxon>Acholeplasmatales</taxon>
        <taxon>Acholeplasmataceae</taxon>
        <taxon>Mariniplasma</taxon>
    </lineage>
</organism>
<dbReference type="Gene3D" id="3.40.50.620">
    <property type="entry name" value="HUPs"/>
    <property type="match status" value="1"/>
</dbReference>
<evidence type="ECO:0000256" key="1">
    <source>
        <dbReference type="ARBA" id="ARBA00022679"/>
    </source>
</evidence>
<keyword evidence="4" id="KW-1185">Reference proteome</keyword>
<dbReference type="KEGG" id="manr:MPAN_017510"/>
<dbReference type="InterPro" id="IPR014729">
    <property type="entry name" value="Rossmann-like_a/b/a_fold"/>
</dbReference>
<evidence type="ECO:0000259" key="2">
    <source>
        <dbReference type="Pfam" id="PF01171"/>
    </source>
</evidence>
<feature type="domain" description="tRNA(Ile)-lysidine/2-thiocytidine synthase N-terminal" evidence="2">
    <location>
        <begin position="51"/>
        <end position="215"/>
    </location>
</feature>
<name>A0A7U9THX8_9MOLU</name>